<feature type="domain" description="TonB C-terminal" evidence="5">
    <location>
        <begin position="138"/>
        <end position="228"/>
    </location>
</feature>
<comment type="subcellular location">
    <subcellularLocation>
        <location evidence="1">Membrane</location>
        <topology evidence="1">Single-pass membrane protein</topology>
    </subcellularLocation>
</comment>
<accession>A0A2K8KWH7</accession>
<dbReference type="AlphaFoldDB" id="A0A2K8KWH7"/>
<evidence type="ECO:0000256" key="4">
    <source>
        <dbReference type="ARBA" id="ARBA00023136"/>
    </source>
</evidence>
<evidence type="ECO:0000256" key="3">
    <source>
        <dbReference type="ARBA" id="ARBA00022989"/>
    </source>
</evidence>
<keyword evidence="4" id="KW-0472">Membrane</keyword>
<dbReference type="NCBIfam" id="TIGR01352">
    <property type="entry name" value="tonB_Cterm"/>
    <property type="match status" value="1"/>
</dbReference>
<reference evidence="6 7" key="1">
    <citation type="submission" date="2016-12" db="EMBL/GenBank/DDBJ databases">
        <title>Isolation and genomic insights into novel planktonic Zetaproteobacteria from stratified waters of the Chesapeake Bay.</title>
        <authorList>
            <person name="McAllister S.M."/>
            <person name="Kato S."/>
            <person name="Chan C.S."/>
            <person name="Chiu B.K."/>
            <person name="Field E.K."/>
        </authorList>
    </citation>
    <scope>NUCLEOTIDE SEQUENCE [LARGE SCALE GENOMIC DNA]</scope>
    <source>
        <strain evidence="6 7">CP-5</strain>
    </source>
</reference>
<dbReference type="PROSITE" id="PS52015">
    <property type="entry name" value="TONB_CTD"/>
    <property type="match status" value="1"/>
</dbReference>
<evidence type="ECO:0000313" key="7">
    <source>
        <dbReference type="Proteomes" id="UP000231701"/>
    </source>
</evidence>
<sequence length="228" mass="24871">MNHAVMTSSSRAVRYGAIGLSLLLHGALFASFGGAPAGVVQPLNPSITRLSFLTPAVESVVTPEVVPETKPEKKIVKATPEPVKQVVKKKVRKKVAEPVQEVVQQQVSEPVAVAQPMAVAAVATPQIDEGLIKRETQRYLSEVMAHIEQHKWYPKAARRRGIEGEVHISFKLLPDGSTHQLVVEDGPTMLVAAARKAVEKSMPMPTPPAMIDCPLECEFRMRFNLKSS</sequence>
<dbReference type="GO" id="GO:0016020">
    <property type="term" value="C:membrane"/>
    <property type="evidence" value="ECO:0007669"/>
    <property type="project" value="UniProtKB-SubCell"/>
</dbReference>
<name>A0A2K8KWH7_MARES</name>
<protein>
    <submittedName>
        <fullName evidence="6">Protein TonB</fullName>
    </submittedName>
</protein>
<dbReference type="SUPFAM" id="SSF74653">
    <property type="entry name" value="TolA/TonB C-terminal domain"/>
    <property type="match status" value="1"/>
</dbReference>
<proteinExistence type="predicted"/>
<dbReference type="InterPro" id="IPR037682">
    <property type="entry name" value="TonB_C"/>
</dbReference>
<evidence type="ECO:0000313" key="6">
    <source>
        <dbReference type="EMBL" id="ATX79250.1"/>
    </source>
</evidence>
<keyword evidence="2" id="KW-0812">Transmembrane</keyword>
<keyword evidence="7" id="KW-1185">Reference proteome</keyword>
<dbReference type="Pfam" id="PF03544">
    <property type="entry name" value="TonB_C"/>
    <property type="match status" value="1"/>
</dbReference>
<dbReference type="Gene3D" id="3.30.1150.10">
    <property type="match status" value="1"/>
</dbReference>
<dbReference type="EMBL" id="CP018799">
    <property type="protein sequence ID" value="ATX79250.1"/>
    <property type="molecule type" value="Genomic_DNA"/>
</dbReference>
<gene>
    <name evidence="6" type="ORF">Ga0123461_0830</name>
</gene>
<organism evidence="6 7">
    <name type="scientific">Mariprofundus aestuarium</name>
    <dbReference type="NCBI Taxonomy" id="1921086"/>
    <lineage>
        <taxon>Bacteria</taxon>
        <taxon>Pseudomonadati</taxon>
        <taxon>Pseudomonadota</taxon>
        <taxon>Candidatius Mariprofundia</taxon>
        <taxon>Mariprofundales</taxon>
        <taxon>Mariprofundaceae</taxon>
        <taxon>Mariprofundus</taxon>
    </lineage>
</organism>
<evidence type="ECO:0000256" key="1">
    <source>
        <dbReference type="ARBA" id="ARBA00004167"/>
    </source>
</evidence>
<dbReference type="Proteomes" id="UP000231701">
    <property type="component" value="Chromosome"/>
</dbReference>
<evidence type="ECO:0000256" key="2">
    <source>
        <dbReference type="ARBA" id="ARBA00022692"/>
    </source>
</evidence>
<dbReference type="InterPro" id="IPR006260">
    <property type="entry name" value="TonB/TolA_C"/>
</dbReference>
<keyword evidence="3" id="KW-1133">Transmembrane helix</keyword>
<dbReference type="KEGG" id="maes:Ga0123461_0830"/>
<evidence type="ECO:0000259" key="5">
    <source>
        <dbReference type="PROSITE" id="PS52015"/>
    </source>
</evidence>
<dbReference type="GO" id="GO:0055085">
    <property type="term" value="P:transmembrane transport"/>
    <property type="evidence" value="ECO:0007669"/>
    <property type="project" value="InterPro"/>
</dbReference>